<comment type="caution">
    <text evidence="2">The sequence shown here is derived from an EMBL/GenBank/DDBJ whole genome shotgun (WGS) entry which is preliminary data.</text>
</comment>
<dbReference type="Proteomes" id="UP000241986">
    <property type="component" value="Unassembled WGS sequence"/>
</dbReference>
<feature type="chain" id="PRO_5015754904" evidence="1">
    <location>
        <begin position="29"/>
        <end position="378"/>
    </location>
</feature>
<organism evidence="2 3">
    <name type="scientific">Aeromonas veronii</name>
    <dbReference type="NCBI Taxonomy" id="654"/>
    <lineage>
        <taxon>Bacteria</taxon>
        <taxon>Pseudomonadati</taxon>
        <taxon>Pseudomonadota</taxon>
        <taxon>Gammaproteobacteria</taxon>
        <taxon>Aeromonadales</taxon>
        <taxon>Aeromonadaceae</taxon>
        <taxon>Aeromonas</taxon>
    </lineage>
</organism>
<evidence type="ECO:0000313" key="2">
    <source>
        <dbReference type="EMBL" id="PTH79169.1"/>
    </source>
</evidence>
<proteinExistence type="predicted"/>
<evidence type="ECO:0000313" key="3">
    <source>
        <dbReference type="Proteomes" id="UP000241986"/>
    </source>
</evidence>
<reference evidence="2 3" key="1">
    <citation type="submission" date="2018-03" db="EMBL/GenBank/DDBJ databases">
        <title>Aeromonas veronii whole genome sequencing and analysis.</title>
        <authorList>
            <person name="Xie H."/>
            <person name="Liu T."/>
            <person name="Wang K."/>
        </authorList>
    </citation>
    <scope>NUCLEOTIDE SEQUENCE [LARGE SCALE GENOMIC DNA]</scope>
    <source>
        <strain evidence="2 3">XH.VA.1</strain>
    </source>
</reference>
<feature type="signal peptide" evidence="1">
    <location>
        <begin position="1"/>
        <end position="28"/>
    </location>
</feature>
<dbReference type="RefSeq" id="WP_107684805.1">
    <property type="nucleotide sequence ID" value="NZ_PZKL01000045.1"/>
</dbReference>
<dbReference type="AlphaFoldDB" id="A0A2T4MX57"/>
<protein>
    <submittedName>
        <fullName evidence="2">Uncharacterized protein</fullName>
    </submittedName>
</protein>
<gene>
    <name evidence="2" type="ORF">DAA48_22320</name>
</gene>
<accession>A0A2T4MX57</accession>
<evidence type="ECO:0000256" key="1">
    <source>
        <dbReference type="SAM" id="SignalP"/>
    </source>
</evidence>
<dbReference type="EMBL" id="PZKL01000045">
    <property type="protein sequence ID" value="PTH79169.1"/>
    <property type="molecule type" value="Genomic_DNA"/>
</dbReference>
<keyword evidence="1" id="KW-0732">Signal</keyword>
<name>A0A2T4MX57_AERVE</name>
<sequence>MKSLIKTKKTLIAAALLSYFSYVPTSSAIVLPSIDIAVLTETMAGNIQELKNWMEQKAMMKINMELESVYSAMGIDNDNARSAQEINAAQTAEQKKAELQALKESAPTNNACTTLGTQAMGAAVSCDAANMLKSSSSASSAKRSGFSSTPTDVKKIEDKINKEIVDDCSRFVDGDVLENYKKIISDADVSKTGAQLTPADLLALSKCMQPSEFMGSGGGENGDLLKPDQVKAAKYFKELIIGPTPKFKSSSLLDKESESYKKQAVQEARIEAFRNLAELSFSEVISMKDTGENGNNPSQLFVLQEFSNQRYGDEKWVAQIMNVDGATKNSVQPPEVLRHIAVMDSFMIHLELIKYKQQLRMEALQAATLALMIDPPKR</sequence>